<keyword evidence="6" id="KW-1185">Reference proteome</keyword>
<protein>
    <submittedName>
        <fullName evidence="3">Uncharacterized protein</fullName>
    </submittedName>
</protein>
<dbReference type="EMBL" id="JAPMLE010000001">
    <property type="protein sequence ID" value="MDR8524939.1"/>
    <property type="molecule type" value="Genomic_DNA"/>
</dbReference>
<evidence type="ECO:0000256" key="1">
    <source>
        <dbReference type="SAM" id="MobiDB-lite"/>
    </source>
</evidence>
<feature type="compositionally biased region" description="Basic and acidic residues" evidence="1">
    <location>
        <begin position="1"/>
        <end position="16"/>
    </location>
</feature>
<evidence type="ECO:0000313" key="4">
    <source>
        <dbReference type="EMBL" id="MDW4823021.1"/>
    </source>
</evidence>
<evidence type="ECO:0000313" key="6">
    <source>
        <dbReference type="Proteomes" id="UP001271263"/>
    </source>
</evidence>
<evidence type="ECO:0000313" key="3">
    <source>
        <dbReference type="EMBL" id="MDR8524939.1"/>
    </source>
</evidence>
<feature type="region of interest" description="Disordered" evidence="1">
    <location>
        <begin position="1"/>
        <end position="28"/>
    </location>
</feature>
<feature type="transmembrane region" description="Helical" evidence="2">
    <location>
        <begin position="52"/>
        <end position="71"/>
    </location>
</feature>
<evidence type="ECO:0000313" key="5">
    <source>
        <dbReference type="Proteomes" id="UP001259340"/>
    </source>
</evidence>
<dbReference type="Proteomes" id="UP001271263">
    <property type="component" value="Unassembled WGS sequence"/>
</dbReference>
<sequence length="75" mass="8088">MNTKDKQVIPKQESKLKAKSTTTDSGSSGLTDLFAMHTEVALLQSMARSKTLTVMVVVGALCFAGFILFLYKMAG</sequence>
<dbReference type="EMBL" id="JAPMLD010000001">
    <property type="protein sequence ID" value="MDW4823021.1"/>
    <property type="molecule type" value="Genomic_DNA"/>
</dbReference>
<dbReference type="Proteomes" id="UP001259340">
    <property type="component" value="Unassembled WGS sequence"/>
</dbReference>
<keyword evidence="2" id="KW-1133">Transmembrane helix</keyword>
<dbReference type="AlphaFoldDB" id="A0AAW8NNX5"/>
<reference evidence="3" key="2">
    <citation type="submission" date="2022-11" db="EMBL/GenBank/DDBJ databases">
        <title>Prophages regulate Shewanella fidelis motility and biofilm formation: implications for gut colonization dynamics in Ciona robusta.</title>
        <authorList>
            <person name="Natarajan O."/>
            <person name="Gibboney S.L."/>
            <person name="Young M.N."/>
            <person name="Lim S.J."/>
            <person name="Pluta N."/>
            <person name="Atkinson C.G.F."/>
            <person name="Leigh B.A."/>
            <person name="Liberti A."/>
            <person name="Kees E."/>
            <person name="Breitbart M."/>
            <person name="Gralnick J."/>
            <person name="Dishaw L.J."/>
        </authorList>
    </citation>
    <scope>NUCLEOTIDE SEQUENCE</scope>
    <source>
        <strain evidence="3">3313</strain>
    </source>
</reference>
<organism evidence="3 5">
    <name type="scientific">Shewanella fidelis</name>
    <dbReference type="NCBI Taxonomy" id="173509"/>
    <lineage>
        <taxon>Bacteria</taxon>
        <taxon>Pseudomonadati</taxon>
        <taxon>Pseudomonadota</taxon>
        <taxon>Gammaproteobacteria</taxon>
        <taxon>Alteromonadales</taxon>
        <taxon>Shewanellaceae</taxon>
        <taxon>Shewanella</taxon>
    </lineage>
</organism>
<dbReference type="RefSeq" id="WP_310655305.1">
    <property type="nucleotide sequence ID" value="NZ_JAPMLA010000002.1"/>
</dbReference>
<name>A0AAW8NNX5_9GAMM</name>
<accession>A0AAW8NNX5</accession>
<keyword evidence="2" id="KW-0812">Transmembrane</keyword>
<evidence type="ECO:0000256" key="2">
    <source>
        <dbReference type="SAM" id="Phobius"/>
    </source>
</evidence>
<proteinExistence type="predicted"/>
<keyword evidence="2" id="KW-0472">Membrane</keyword>
<gene>
    <name evidence="3" type="ORF">OS133_15060</name>
    <name evidence="4" type="ORF">OS134_02920</name>
</gene>
<reference evidence="4 6" key="1">
    <citation type="journal article" date="2022" name="bioRxiv">
        <title>Prophages regulate Shewanella fidelis 3313 motility and biofilm formation: implications for gut colonization dynamics in Ciona robusta.</title>
        <authorList>
            <person name="Natarajan O."/>
            <person name="Gibboney S.L."/>
            <person name="Young M.N."/>
            <person name="Lim S.J."/>
            <person name="Pluta N."/>
            <person name="Atkinson C.G."/>
            <person name="Leigh B.A."/>
            <person name="Liberti A."/>
            <person name="Kees E.D."/>
            <person name="Breitbart M."/>
            <person name="Gralnick J.A."/>
            <person name="Dishaw L.J."/>
        </authorList>
    </citation>
    <scope>NUCLEOTIDE SEQUENCE [LARGE SCALE GENOMIC DNA]</scope>
    <source>
        <strain evidence="4 6">JG4066</strain>
    </source>
</reference>
<comment type="caution">
    <text evidence="3">The sequence shown here is derived from an EMBL/GenBank/DDBJ whole genome shotgun (WGS) entry which is preliminary data.</text>
</comment>